<feature type="region of interest" description="Disordered" evidence="1">
    <location>
        <begin position="1"/>
        <end position="92"/>
    </location>
</feature>
<organism evidence="2 3">
    <name type="scientific">Streptomyces armeniacus</name>
    <dbReference type="NCBI Taxonomy" id="83291"/>
    <lineage>
        <taxon>Bacteria</taxon>
        <taxon>Bacillati</taxon>
        <taxon>Actinomycetota</taxon>
        <taxon>Actinomycetes</taxon>
        <taxon>Kitasatosporales</taxon>
        <taxon>Streptomycetaceae</taxon>
        <taxon>Streptomyces</taxon>
    </lineage>
</organism>
<accession>A0A345XID4</accession>
<gene>
    <name evidence="2" type="ORF">DVA86_00805</name>
</gene>
<sequence length="137" mass="15401">MADGESPQRGSDRMNVHLDDEMKKELRGRLQSGHPTHAEQWKDPEPDADDDPQLAEWAVPRDTGPDREETEAEALRSDLARHLGRTPFPADRGTLMRTLRDAHAPDALLDTLRELPRGGHYRNVQEVVVALGRAPRS</sequence>
<dbReference type="Proteomes" id="UP000254425">
    <property type="component" value="Chromosome"/>
</dbReference>
<dbReference type="AlphaFoldDB" id="A0A345XID4"/>
<dbReference type="KEGG" id="sarm:DVA86_00805"/>
<name>A0A345XID4_9ACTN</name>
<protein>
    <submittedName>
        <fullName evidence="2">DUF2795 domain-containing protein</fullName>
    </submittedName>
</protein>
<feature type="compositionally biased region" description="Basic and acidic residues" evidence="1">
    <location>
        <begin position="63"/>
        <end position="81"/>
    </location>
</feature>
<dbReference type="RefSeq" id="WP_208874882.1">
    <property type="nucleotide sequence ID" value="NZ_CP031320.1"/>
</dbReference>
<dbReference type="InterPro" id="IPR021527">
    <property type="entry name" value="DUF2795"/>
</dbReference>
<dbReference type="Pfam" id="PF11387">
    <property type="entry name" value="DUF2795"/>
    <property type="match status" value="1"/>
</dbReference>
<keyword evidence="3" id="KW-1185">Reference proteome</keyword>
<reference evidence="2 3" key="1">
    <citation type="submission" date="2018-07" db="EMBL/GenBank/DDBJ databases">
        <title>Draft genome of the type strain Streptomyces armeniacus ATCC 15676.</title>
        <authorList>
            <person name="Labana P."/>
            <person name="Gosse J.T."/>
            <person name="Boddy C.N."/>
        </authorList>
    </citation>
    <scope>NUCLEOTIDE SEQUENCE [LARGE SCALE GENOMIC DNA]</scope>
    <source>
        <strain evidence="2 3">ATCC 15676</strain>
    </source>
</reference>
<proteinExistence type="predicted"/>
<evidence type="ECO:0000256" key="1">
    <source>
        <dbReference type="SAM" id="MobiDB-lite"/>
    </source>
</evidence>
<dbReference type="EMBL" id="CP031320">
    <property type="protein sequence ID" value="AXK31400.1"/>
    <property type="molecule type" value="Genomic_DNA"/>
</dbReference>
<evidence type="ECO:0000313" key="3">
    <source>
        <dbReference type="Proteomes" id="UP000254425"/>
    </source>
</evidence>
<feature type="compositionally biased region" description="Basic and acidic residues" evidence="1">
    <location>
        <begin position="36"/>
        <end position="45"/>
    </location>
</feature>
<evidence type="ECO:0000313" key="2">
    <source>
        <dbReference type="EMBL" id="AXK31400.1"/>
    </source>
</evidence>
<feature type="compositionally biased region" description="Basic and acidic residues" evidence="1">
    <location>
        <begin position="10"/>
        <end position="28"/>
    </location>
</feature>